<proteinExistence type="predicted"/>
<evidence type="ECO:0000313" key="3">
    <source>
        <dbReference type="Proteomes" id="UP000479132"/>
    </source>
</evidence>
<gene>
    <name evidence="2" type="ORF">G3569_05990</name>
</gene>
<dbReference type="EMBL" id="JAALLS010000006">
    <property type="protein sequence ID" value="NGP87895.1"/>
    <property type="molecule type" value="Genomic_DNA"/>
</dbReference>
<keyword evidence="3" id="KW-1185">Reference proteome</keyword>
<feature type="transmembrane region" description="Helical" evidence="1">
    <location>
        <begin position="48"/>
        <end position="68"/>
    </location>
</feature>
<feature type="transmembrane region" description="Helical" evidence="1">
    <location>
        <begin position="74"/>
        <end position="91"/>
    </location>
</feature>
<feature type="transmembrane region" description="Helical" evidence="1">
    <location>
        <begin position="497"/>
        <end position="515"/>
    </location>
</feature>
<dbReference type="Proteomes" id="UP000479132">
    <property type="component" value="Unassembled WGS sequence"/>
</dbReference>
<keyword evidence="1" id="KW-1133">Transmembrane helix</keyword>
<feature type="transmembrane region" description="Helical" evidence="1">
    <location>
        <begin position="248"/>
        <end position="269"/>
    </location>
</feature>
<evidence type="ECO:0000313" key="2">
    <source>
        <dbReference type="EMBL" id="NGP87895.1"/>
    </source>
</evidence>
<accession>A0A6M1T3U7</accession>
<feature type="transmembrane region" description="Helical" evidence="1">
    <location>
        <begin position="464"/>
        <end position="485"/>
    </location>
</feature>
<sequence length="684" mass="78273">MDVFTQLPYVVEALFAAGRIVIAFVLLFGFIAPLFLSHTKTLPNIEKLIYSWIGLGGGIIISVFILTIFHIYDFISLAVMLLLVPFIVHLYRSDANSLSEYIQNWELQSLIRQVQVIEDDQNSYWQVLKAKVKNIFTIEVSEGGHWFLVFGIALAGGLIRMYPALQNASPFSRGWFDQLNRIKEMRLQNYFTEAPVPGGMHSLVSVFSMLTQVSPEMILHLLGALTSFFLCIIVYWISRDITKNRYPFAPIIGMSLYAVVPMLFLPVSLDQQVEASSVDLALCFALPTLTIFIRNLRATYKSPWFYIFSGFIATGFTNLFVAFVILLPLSFLGLLTLPRRRYFKSFLRLSLYLVSLVIIILLPFIIYGYFQGTEPQSFLLSQLYDIQAYSYFPELISPIQELSKVYIMIAGGLLGYYIIDYFLKDSSSVRDEIIFVLVFIVIALRYTPVLDFAALFWLDTAQLNELYALMIGVLACLMIAVVFEICDRLINLAESTVYSISWVLLVGMIASLIYLQGGIRVSRVLPSTMPNGFFEAYYQVIDERLPYSYATVGPEVQRIQAKNRHFYMDYEYFLDEYGAIDSLYQQQLTSTSVEVVPPASIFVFTEKAPYGNIQQGILYDSPAVMRDLEQWLADFEKLPDRKVSVFYDGPSTRVYEIINRPTESKVKDILFHIYPGKRNTMFDE</sequence>
<feature type="transmembrane region" description="Helical" evidence="1">
    <location>
        <begin position="349"/>
        <end position="370"/>
    </location>
</feature>
<feature type="transmembrane region" description="Helical" evidence="1">
    <location>
        <begin position="13"/>
        <end position="36"/>
    </location>
</feature>
<dbReference type="RefSeq" id="WP_165267084.1">
    <property type="nucleotide sequence ID" value="NZ_JAALLS010000006.1"/>
</dbReference>
<reference evidence="2 3" key="1">
    <citation type="submission" date="2020-02" db="EMBL/GenBank/DDBJ databases">
        <title>Aliifodinibius halophilus 2W32, complete genome.</title>
        <authorList>
            <person name="Li Y."/>
            <person name="Wu S."/>
        </authorList>
    </citation>
    <scope>NUCLEOTIDE SEQUENCE [LARGE SCALE GENOMIC DNA]</scope>
    <source>
        <strain evidence="2 3">2W32</strain>
    </source>
</reference>
<comment type="caution">
    <text evidence="2">The sequence shown here is derived from an EMBL/GenBank/DDBJ whole genome shotgun (WGS) entry which is preliminary data.</text>
</comment>
<organism evidence="2 3">
    <name type="scientific">Fodinibius halophilus</name>
    <dbReference type="NCBI Taxonomy" id="1736908"/>
    <lineage>
        <taxon>Bacteria</taxon>
        <taxon>Pseudomonadati</taxon>
        <taxon>Balneolota</taxon>
        <taxon>Balneolia</taxon>
        <taxon>Balneolales</taxon>
        <taxon>Balneolaceae</taxon>
        <taxon>Fodinibius</taxon>
    </lineage>
</organism>
<feature type="transmembrane region" description="Helical" evidence="1">
    <location>
        <begin position="435"/>
        <end position="458"/>
    </location>
</feature>
<evidence type="ECO:0000256" key="1">
    <source>
        <dbReference type="SAM" id="Phobius"/>
    </source>
</evidence>
<keyword evidence="1" id="KW-0472">Membrane</keyword>
<name>A0A6M1T3U7_9BACT</name>
<feature type="transmembrane region" description="Helical" evidence="1">
    <location>
        <begin position="304"/>
        <end position="337"/>
    </location>
</feature>
<protein>
    <submittedName>
        <fullName evidence="2">Uncharacterized protein</fullName>
    </submittedName>
</protein>
<feature type="transmembrane region" description="Helical" evidence="1">
    <location>
        <begin position="217"/>
        <end position="236"/>
    </location>
</feature>
<feature type="transmembrane region" description="Helical" evidence="1">
    <location>
        <begin position="405"/>
        <end position="423"/>
    </location>
</feature>
<dbReference type="AlphaFoldDB" id="A0A6M1T3U7"/>
<feature type="transmembrane region" description="Helical" evidence="1">
    <location>
        <begin position="146"/>
        <end position="165"/>
    </location>
</feature>
<keyword evidence="1" id="KW-0812">Transmembrane</keyword>